<protein>
    <submittedName>
        <fullName evidence="2">Uncharacterized protein</fullName>
    </submittedName>
</protein>
<keyword evidence="3" id="KW-1185">Reference proteome</keyword>
<evidence type="ECO:0000313" key="3">
    <source>
        <dbReference type="Proteomes" id="UP001159427"/>
    </source>
</evidence>
<evidence type="ECO:0000313" key="2">
    <source>
        <dbReference type="EMBL" id="CAH3151166.1"/>
    </source>
</evidence>
<gene>
    <name evidence="2" type="ORF">PEVE_00000313</name>
</gene>
<proteinExistence type="predicted"/>
<feature type="region of interest" description="Disordered" evidence="1">
    <location>
        <begin position="1"/>
        <end position="24"/>
    </location>
</feature>
<sequence length="95" mass="11000">MEEKGEDDIGADDVETNHQSTSNIRQDPTSFKIFFFKVLFCSLIPSDLEFEALQVAKQILMPQILDYFLVLRKTSLVDKSLNLLCSTHNFWPYSH</sequence>
<organism evidence="2 3">
    <name type="scientific">Porites evermanni</name>
    <dbReference type="NCBI Taxonomy" id="104178"/>
    <lineage>
        <taxon>Eukaryota</taxon>
        <taxon>Metazoa</taxon>
        <taxon>Cnidaria</taxon>
        <taxon>Anthozoa</taxon>
        <taxon>Hexacorallia</taxon>
        <taxon>Scleractinia</taxon>
        <taxon>Fungiina</taxon>
        <taxon>Poritidae</taxon>
        <taxon>Porites</taxon>
    </lineage>
</organism>
<reference evidence="2 3" key="1">
    <citation type="submission" date="2022-05" db="EMBL/GenBank/DDBJ databases">
        <authorList>
            <consortium name="Genoscope - CEA"/>
            <person name="William W."/>
        </authorList>
    </citation>
    <scope>NUCLEOTIDE SEQUENCE [LARGE SCALE GENOMIC DNA]</scope>
</reference>
<feature type="compositionally biased region" description="Acidic residues" evidence="1">
    <location>
        <begin position="1"/>
        <end position="14"/>
    </location>
</feature>
<dbReference type="Proteomes" id="UP001159427">
    <property type="component" value="Unassembled WGS sequence"/>
</dbReference>
<evidence type="ECO:0000256" key="1">
    <source>
        <dbReference type="SAM" id="MobiDB-lite"/>
    </source>
</evidence>
<accession>A0ABN8PUH1</accession>
<name>A0ABN8PUH1_9CNID</name>
<dbReference type="EMBL" id="CALNXI010001005">
    <property type="protein sequence ID" value="CAH3151166.1"/>
    <property type="molecule type" value="Genomic_DNA"/>
</dbReference>
<comment type="caution">
    <text evidence="2">The sequence shown here is derived from an EMBL/GenBank/DDBJ whole genome shotgun (WGS) entry which is preliminary data.</text>
</comment>